<name>A0A653D1K2_CALMS</name>
<proteinExistence type="predicted"/>
<dbReference type="OrthoDB" id="6771580at2759"/>
<reference evidence="1 2" key="1">
    <citation type="submission" date="2019-01" db="EMBL/GenBank/DDBJ databases">
        <authorList>
            <person name="Sayadi A."/>
        </authorList>
    </citation>
    <scope>NUCLEOTIDE SEQUENCE [LARGE SCALE GENOMIC DNA]</scope>
</reference>
<feature type="non-terminal residue" evidence="1">
    <location>
        <position position="72"/>
    </location>
</feature>
<protein>
    <submittedName>
        <fullName evidence="1">Uncharacterized protein</fullName>
    </submittedName>
</protein>
<gene>
    <name evidence="1" type="ORF">CALMAC_LOCUS13222</name>
</gene>
<dbReference type="AlphaFoldDB" id="A0A653D1K2"/>
<evidence type="ECO:0000313" key="2">
    <source>
        <dbReference type="Proteomes" id="UP000410492"/>
    </source>
</evidence>
<sequence length="72" mass="8439">QLLPKFKYLRQFLNTRCLETLYYSLVQSQLNYGILGWGGVHQTHLKSISSLQKCVLNVIYYKEPTYPSNNIL</sequence>
<accession>A0A653D1K2</accession>
<dbReference type="EMBL" id="CAACVG010009495">
    <property type="protein sequence ID" value="VEN53419.1"/>
    <property type="molecule type" value="Genomic_DNA"/>
</dbReference>
<dbReference type="Proteomes" id="UP000410492">
    <property type="component" value="Unassembled WGS sequence"/>
</dbReference>
<organism evidence="1 2">
    <name type="scientific">Callosobruchus maculatus</name>
    <name type="common">Southern cowpea weevil</name>
    <name type="synonym">Pulse bruchid</name>
    <dbReference type="NCBI Taxonomy" id="64391"/>
    <lineage>
        <taxon>Eukaryota</taxon>
        <taxon>Metazoa</taxon>
        <taxon>Ecdysozoa</taxon>
        <taxon>Arthropoda</taxon>
        <taxon>Hexapoda</taxon>
        <taxon>Insecta</taxon>
        <taxon>Pterygota</taxon>
        <taxon>Neoptera</taxon>
        <taxon>Endopterygota</taxon>
        <taxon>Coleoptera</taxon>
        <taxon>Polyphaga</taxon>
        <taxon>Cucujiformia</taxon>
        <taxon>Chrysomeloidea</taxon>
        <taxon>Chrysomelidae</taxon>
        <taxon>Bruchinae</taxon>
        <taxon>Bruchini</taxon>
        <taxon>Callosobruchus</taxon>
    </lineage>
</organism>
<evidence type="ECO:0000313" key="1">
    <source>
        <dbReference type="EMBL" id="VEN53419.1"/>
    </source>
</evidence>
<feature type="non-terminal residue" evidence="1">
    <location>
        <position position="1"/>
    </location>
</feature>
<keyword evidence="2" id="KW-1185">Reference proteome</keyword>